<dbReference type="Gene3D" id="1.25.40.10">
    <property type="entry name" value="Tetratricopeptide repeat domain"/>
    <property type="match status" value="1"/>
</dbReference>
<evidence type="ECO:0000256" key="3">
    <source>
        <dbReference type="ARBA" id="ARBA00022448"/>
    </source>
</evidence>
<dbReference type="PANTHER" id="PTHR12875">
    <property type="entry name" value="GOLGI TO ER TRAFFIC PROTEIN 4 HOMOLOG"/>
    <property type="match status" value="1"/>
</dbReference>
<accession>A0A8J1Y0B0</accession>
<dbReference type="Pfam" id="PF04190">
    <property type="entry name" value="GET4"/>
    <property type="match status" value="1"/>
</dbReference>
<keyword evidence="3" id="KW-0813">Transport</keyword>
<name>A0A8J1Y0B0_OWEFU</name>
<evidence type="ECO:0000256" key="2">
    <source>
        <dbReference type="ARBA" id="ARBA00005351"/>
    </source>
</evidence>
<reference evidence="6" key="1">
    <citation type="submission" date="2022-03" db="EMBL/GenBank/DDBJ databases">
        <authorList>
            <person name="Martin C."/>
        </authorList>
    </citation>
    <scope>NUCLEOTIDE SEQUENCE</scope>
</reference>
<keyword evidence="4" id="KW-0963">Cytoplasm</keyword>
<gene>
    <name evidence="6" type="ORF">OFUS_LOCUS19828</name>
</gene>
<dbReference type="GO" id="GO:0071818">
    <property type="term" value="C:BAT3 complex"/>
    <property type="evidence" value="ECO:0007669"/>
    <property type="project" value="TreeGrafter"/>
</dbReference>
<dbReference type="InterPro" id="IPR007317">
    <property type="entry name" value="GET4"/>
</dbReference>
<evidence type="ECO:0000256" key="5">
    <source>
        <dbReference type="SAM" id="MobiDB-lite"/>
    </source>
</evidence>
<evidence type="ECO:0000313" key="7">
    <source>
        <dbReference type="Proteomes" id="UP000749559"/>
    </source>
</evidence>
<dbReference type="InterPro" id="IPR011990">
    <property type="entry name" value="TPR-like_helical_dom_sf"/>
</dbReference>
<comment type="caution">
    <text evidence="6">The sequence shown here is derived from an EMBL/GenBank/DDBJ whole genome shotgun (WGS) entry which is preliminary data.</text>
</comment>
<evidence type="ECO:0000313" key="6">
    <source>
        <dbReference type="EMBL" id="CAH1795261.1"/>
    </source>
</evidence>
<evidence type="ECO:0000256" key="1">
    <source>
        <dbReference type="ARBA" id="ARBA00004514"/>
    </source>
</evidence>
<keyword evidence="7" id="KW-1185">Reference proteome</keyword>
<dbReference type="PANTHER" id="PTHR12875:SF0">
    <property type="entry name" value="GOLGI TO ER TRAFFIC PROTEIN 4 HOMOLOG"/>
    <property type="match status" value="1"/>
</dbReference>
<feature type="region of interest" description="Disordered" evidence="5">
    <location>
        <begin position="298"/>
        <end position="329"/>
    </location>
</feature>
<dbReference type="GO" id="GO:0045048">
    <property type="term" value="P:protein insertion into ER membrane"/>
    <property type="evidence" value="ECO:0007669"/>
    <property type="project" value="InterPro"/>
</dbReference>
<evidence type="ECO:0000256" key="4">
    <source>
        <dbReference type="ARBA" id="ARBA00022490"/>
    </source>
</evidence>
<sequence length="329" mass="37193">MASNRGGVQRVLAKLNASVEKGDYYEAHQMYRTLYFRYKSQKKYVEAIDLLYSGATTLLAKNQGESGTDLALLLIELLKNAKAPATEENIGKIGRIHKMIGPGNIDRPNYIQGAVKWTKEIEPDKNTGHPLLHKTFALTFWEEKNYAQSRYHFLHSEDGEGCAAMLVEYQRASGYPCEVDLFVAQAVLQYLCLRNTNTASVVFFSYTKRHPAVEDGPPFDKPLLNFCWFLLLAIEAGKITIYSILCEHYQAAINRDPSYKDYLDRIGQLFFGLKPPKKKNDMFGNLLQNLFGMGDDSDMEEGDDVASSMHSQTTHQASPPQQNIQLDLD</sequence>
<feature type="compositionally biased region" description="Polar residues" evidence="5">
    <location>
        <begin position="308"/>
        <end position="329"/>
    </location>
</feature>
<dbReference type="EMBL" id="CAIIXF020000009">
    <property type="protein sequence ID" value="CAH1795261.1"/>
    <property type="molecule type" value="Genomic_DNA"/>
</dbReference>
<comment type="similarity">
    <text evidence="2">Belongs to the GET4 family.</text>
</comment>
<dbReference type="Proteomes" id="UP000749559">
    <property type="component" value="Unassembled WGS sequence"/>
</dbReference>
<comment type="subcellular location">
    <subcellularLocation>
        <location evidence="1">Cytoplasm</location>
        <location evidence="1">Cytosol</location>
    </subcellularLocation>
</comment>
<dbReference type="FunFam" id="1.25.40.10:FF:000060">
    <property type="entry name" value="Golgi to ER traffic protein 4 homolog"/>
    <property type="match status" value="1"/>
</dbReference>
<organism evidence="6 7">
    <name type="scientific">Owenia fusiformis</name>
    <name type="common">Polychaete worm</name>
    <dbReference type="NCBI Taxonomy" id="6347"/>
    <lineage>
        <taxon>Eukaryota</taxon>
        <taxon>Metazoa</taxon>
        <taxon>Spiralia</taxon>
        <taxon>Lophotrochozoa</taxon>
        <taxon>Annelida</taxon>
        <taxon>Polychaeta</taxon>
        <taxon>Sedentaria</taxon>
        <taxon>Canalipalpata</taxon>
        <taxon>Sabellida</taxon>
        <taxon>Oweniida</taxon>
        <taxon>Oweniidae</taxon>
        <taxon>Owenia</taxon>
    </lineage>
</organism>
<dbReference type="OrthoDB" id="10252405at2759"/>
<dbReference type="AlphaFoldDB" id="A0A8J1Y0B0"/>
<protein>
    <submittedName>
        <fullName evidence="6">Uncharacterized protein</fullName>
    </submittedName>
</protein>
<proteinExistence type="inferred from homology"/>